<sequence length="281" mass="31378">MIENRRGLDVFSHVMLIIGVLVVLFPLYVAFVAATLDDKQVFQVPMTLVPGGHLWENIRNIWQGGVGNLKVPFSLLLLNSVIMALAITCGKIAVSVLSAYAIVYFRFPLRSLFFWLIFLTLMLPVEVRIFPTVEVISNLNLLDSYTGLTLPLMASATATFLLRQFFMTLPDELLEAARIDGAGPMRFFWDIVLPLSKTNLAALFVITFIYGWNQYLWPILITSDASMDTAVAGIKSMISTSGAPTQWNQVMAAMILTLLPPLAVVLLMQRWFVRGLVDSEK</sequence>
<evidence type="ECO:0000256" key="4">
    <source>
        <dbReference type="ARBA" id="ARBA00020515"/>
    </source>
</evidence>
<keyword evidence="10 11" id="KW-0472">Membrane</keyword>
<comment type="similarity">
    <text evidence="2">Belongs to the binding-protein-dependent transport system permease family. UgpAE subfamily.</text>
</comment>
<evidence type="ECO:0000313" key="14">
    <source>
        <dbReference type="EMBL" id="SCY92480.1"/>
    </source>
</evidence>
<dbReference type="InterPro" id="IPR035906">
    <property type="entry name" value="MetI-like_sf"/>
</dbReference>
<evidence type="ECO:0000256" key="12">
    <source>
        <dbReference type="RuleBase" id="RU363056"/>
    </source>
</evidence>
<comment type="caution">
    <text evidence="14">The sequence shown here is derived from an EMBL/GenBank/DDBJ whole genome shotgun (WGS) entry which is preliminary data.</text>
</comment>
<accession>A0A1G5JX84</accession>
<dbReference type="NCBIfam" id="NF008210">
    <property type="entry name" value="PRK10973.1"/>
    <property type="match status" value="1"/>
</dbReference>
<evidence type="ECO:0000259" key="13">
    <source>
        <dbReference type="PROSITE" id="PS50928"/>
    </source>
</evidence>
<keyword evidence="7 12" id="KW-0997">Cell inner membrane</keyword>
<feature type="transmembrane region" description="Helical" evidence="11">
    <location>
        <begin position="112"/>
        <end position="133"/>
    </location>
</feature>
<keyword evidence="8 11" id="KW-0812">Transmembrane</keyword>
<keyword evidence="5 11" id="KW-0813">Transport</keyword>
<comment type="function">
    <text evidence="12">Part of the ABC transporter complex UgpBAEC involved in sn-glycerol-3-phosphate (G3P) import. Probably responsible for the translocation of the substrate across the membrane.</text>
</comment>
<evidence type="ECO:0000256" key="9">
    <source>
        <dbReference type="ARBA" id="ARBA00022989"/>
    </source>
</evidence>
<evidence type="ECO:0000256" key="8">
    <source>
        <dbReference type="ARBA" id="ARBA00022692"/>
    </source>
</evidence>
<organism evidence="14 15">
    <name type="scientific">Serratia nematodiphila</name>
    <dbReference type="NCBI Taxonomy" id="458197"/>
    <lineage>
        <taxon>Bacteria</taxon>
        <taxon>Pseudomonadati</taxon>
        <taxon>Pseudomonadota</taxon>
        <taxon>Gammaproteobacteria</taxon>
        <taxon>Enterobacterales</taxon>
        <taxon>Yersiniaceae</taxon>
        <taxon>Serratia</taxon>
    </lineage>
</organism>
<comment type="subcellular location">
    <subcellularLocation>
        <location evidence="1 12">Cell inner membrane</location>
        <topology evidence="1 12">Multi-pass membrane protein</topology>
    </subcellularLocation>
    <subcellularLocation>
        <location evidence="11">Cell membrane</location>
        <topology evidence="11">Multi-pass membrane protein</topology>
    </subcellularLocation>
</comment>
<comment type="subunit">
    <text evidence="3 12">The complex is composed of two ATP-binding proteins (UgpC), two transmembrane proteins (UgpA and UgpE) and a solute-binding protein (UgpB).</text>
</comment>
<evidence type="ECO:0000256" key="6">
    <source>
        <dbReference type="ARBA" id="ARBA00022475"/>
    </source>
</evidence>
<dbReference type="PANTHER" id="PTHR43744:SF8">
    <property type="entry name" value="SN-GLYCEROL-3-PHOSPHATE TRANSPORT SYSTEM PERMEASE PROTEIN UGPE"/>
    <property type="match status" value="1"/>
</dbReference>
<feature type="transmembrane region" description="Helical" evidence="11">
    <location>
        <begin position="12"/>
        <end position="36"/>
    </location>
</feature>
<feature type="transmembrane region" description="Helical" evidence="11">
    <location>
        <begin position="187"/>
        <end position="210"/>
    </location>
</feature>
<dbReference type="CDD" id="cd06261">
    <property type="entry name" value="TM_PBP2"/>
    <property type="match status" value="1"/>
</dbReference>
<evidence type="ECO:0000256" key="11">
    <source>
        <dbReference type="RuleBase" id="RU363032"/>
    </source>
</evidence>
<feature type="transmembrane region" description="Helical" evidence="11">
    <location>
        <begin position="145"/>
        <end position="166"/>
    </location>
</feature>
<evidence type="ECO:0000256" key="3">
    <source>
        <dbReference type="ARBA" id="ARBA00011557"/>
    </source>
</evidence>
<dbReference type="PANTHER" id="PTHR43744">
    <property type="entry name" value="ABC TRANSPORTER PERMEASE PROTEIN MG189-RELATED-RELATED"/>
    <property type="match status" value="1"/>
</dbReference>
<feature type="domain" description="ABC transmembrane type-1" evidence="13">
    <location>
        <begin position="77"/>
        <end position="268"/>
    </location>
</feature>
<dbReference type="Proteomes" id="UP000183031">
    <property type="component" value="Unassembled WGS sequence"/>
</dbReference>
<proteinExistence type="inferred from homology"/>
<dbReference type="EMBL" id="FMUT01000008">
    <property type="protein sequence ID" value="SCY92480.1"/>
    <property type="molecule type" value="Genomic_DNA"/>
</dbReference>
<evidence type="ECO:0000256" key="10">
    <source>
        <dbReference type="ARBA" id="ARBA00023136"/>
    </source>
</evidence>
<evidence type="ECO:0000256" key="5">
    <source>
        <dbReference type="ARBA" id="ARBA00022448"/>
    </source>
</evidence>
<keyword evidence="15" id="KW-1185">Reference proteome</keyword>
<keyword evidence="6 12" id="KW-1003">Cell membrane</keyword>
<dbReference type="InterPro" id="IPR000515">
    <property type="entry name" value="MetI-like"/>
</dbReference>
<evidence type="ECO:0000313" key="15">
    <source>
        <dbReference type="Proteomes" id="UP000183031"/>
    </source>
</evidence>
<name>A0A1G5JX84_9GAMM</name>
<protein>
    <recommendedName>
        <fullName evidence="4 12">sn-glycerol-3-phosphate transport system permease protein UgpE</fullName>
    </recommendedName>
</protein>
<reference evidence="14 15" key="1">
    <citation type="submission" date="2016-10" db="EMBL/GenBank/DDBJ databases">
        <authorList>
            <person name="Varghese N."/>
            <person name="Submissions S."/>
        </authorList>
    </citation>
    <scope>NUCLEOTIDE SEQUENCE [LARGE SCALE GENOMIC DNA]</scope>
    <source>
        <strain evidence="14 15">CGMCC 1.6853</strain>
    </source>
</reference>
<dbReference type="Gene3D" id="1.10.3720.10">
    <property type="entry name" value="MetI-like"/>
    <property type="match status" value="1"/>
</dbReference>
<evidence type="ECO:0000256" key="2">
    <source>
        <dbReference type="ARBA" id="ARBA00008852"/>
    </source>
</evidence>
<dbReference type="PROSITE" id="PS50928">
    <property type="entry name" value="ABC_TM1"/>
    <property type="match status" value="1"/>
</dbReference>
<dbReference type="RefSeq" id="WP_033631511.1">
    <property type="nucleotide sequence ID" value="NZ_CBCSIN010000011.1"/>
</dbReference>
<evidence type="ECO:0000256" key="7">
    <source>
        <dbReference type="ARBA" id="ARBA00022519"/>
    </source>
</evidence>
<dbReference type="Pfam" id="PF00528">
    <property type="entry name" value="BPD_transp_1"/>
    <property type="match status" value="1"/>
</dbReference>
<feature type="transmembrane region" description="Helical" evidence="11">
    <location>
        <begin position="250"/>
        <end position="272"/>
    </location>
</feature>
<keyword evidence="9 11" id="KW-1133">Transmembrane helix</keyword>
<dbReference type="SUPFAM" id="SSF161098">
    <property type="entry name" value="MetI-like"/>
    <property type="match status" value="1"/>
</dbReference>
<feature type="transmembrane region" description="Helical" evidence="11">
    <location>
        <begin position="81"/>
        <end position="105"/>
    </location>
</feature>
<gene>
    <name evidence="12" type="primary">ugpE</name>
    <name evidence="14" type="ORF">SAMN02927935_02944</name>
</gene>
<evidence type="ECO:0000256" key="1">
    <source>
        <dbReference type="ARBA" id="ARBA00004429"/>
    </source>
</evidence>